<comment type="caution">
    <text evidence="2">The sequence shown here is derived from an EMBL/GenBank/DDBJ whole genome shotgun (WGS) entry which is preliminary data.</text>
</comment>
<keyword evidence="1" id="KW-0143">Chaperone</keyword>
<organism evidence="2 3">
    <name type="scientific">Flexivirga caeni</name>
    <dbReference type="NCBI Taxonomy" id="2294115"/>
    <lineage>
        <taxon>Bacteria</taxon>
        <taxon>Bacillati</taxon>
        <taxon>Actinomycetota</taxon>
        <taxon>Actinomycetes</taxon>
        <taxon>Micrococcales</taxon>
        <taxon>Dermacoccaceae</taxon>
        <taxon>Flexivirga</taxon>
    </lineage>
</organism>
<reference evidence="2 3" key="1">
    <citation type="submission" date="2018-11" db="EMBL/GenBank/DDBJ databases">
        <title>Draft genome of Simplicispira Flexivirga sp. BO-16.</title>
        <authorList>
            <person name="Im W.T."/>
        </authorList>
    </citation>
    <scope>NUCLEOTIDE SEQUENCE [LARGE SCALE GENOMIC DNA]</scope>
    <source>
        <strain evidence="2 3">BO-16</strain>
    </source>
</reference>
<accession>A0A3M9M868</accession>
<proteinExistence type="predicted"/>
<name>A0A3M9M868_9MICO</name>
<dbReference type="InterPro" id="IPR002669">
    <property type="entry name" value="UreD"/>
</dbReference>
<dbReference type="EMBL" id="RJJQ01000010">
    <property type="protein sequence ID" value="RNI21676.1"/>
    <property type="molecule type" value="Genomic_DNA"/>
</dbReference>
<evidence type="ECO:0000256" key="1">
    <source>
        <dbReference type="ARBA" id="ARBA00023186"/>
    </source>
</evidence>
<keyword evidence="3" id="KW-1185">Reference proteome</keyword>
<dbReference type="RefSeq" id="WP_123271524.1">
    <property type="nucleotide sequence ID" value="NZ_RJJQ01000010.1"/>
</dbReference>
<dbReference type="OrthoDB" id="8677206at2"/>
<dbReference type="AlphaFoldDB" id="A0A3M9M868"/>
<evidence type="ECO:0000313" key="2">
    <source>
        <dbReference type="EMBL" id="RNI21676.1"/>
    </source>
</evidence>
<dbReference type="GO" id="GO:0016151">
    <property type="term" value="F:nickel cation binding"/>
    <property type="evidence" value="ECO:0007669"/>
    <property type="project" value="InterPro"/>
</dbReference>
<gene>
    <name evidence="2" type="ORF">EFY87_11030</name>
</gene>
<protein>
    <submittedName>
        <fullName evidence="2">Urease accessory protein</fullName>
    </submittedName>
</protein>
<evidence type="ECO:0000313" key="3">
    <source>
        <dbReference type="Proteomes" id="UP000271678"/>
    </source>
</evidence>
<sequence>MTARTTRVLARLTADGSVQVELATGLLAPRVVRQHGTTVEIALVATGATLLGGDHLRVELSAQDGTCLVVRDVAGTVAYAGGGRISHWDNEIQVGPSARLVWHAEPLVLSDGAQVHRETHADVAGHGRLLLRDTVVLGRAGQAGGELTCRTRIWHDGRPLLAEDLVLDRHTRALPGVLGARVLDTATAAGWRPEGPPDATVLHLAGEGAMARSIVDEAHHSEIHAVWRQWADQQCASL</sequence>
<dbReference type="Pfam" id="PF01774">
    <property type="entry name" value="UreD"/>
    <property type="match status" value="1"/>
</dbReference>
<dbReference type="Proteomes" id="UP000271678">
    <property type="component" value="Unassembled WGS sequence"/>
</dbReference>